<dbReference type="RefSeq" id="WP_066210558.1">
    <property type="nucleotide sequence ID" value="NZ_FNSN01000003.1"/>
</dbReference>
<keyword evidence="5" id="KW-1185">Reference proteome</keyword>
<reference evidence="4 5" key="1">
    <citation type="submission" date="2016-10" db="EMBL/GenBank/DDBJ databases">
        <authorList>
            <person name="de Groot N.N."/>
        </authorList>
    </citation>
    <scope>NUCLEOTIDE SEQUENCE [LARGE SCALE GENOMIC DNA]</scope>
    <source>
        <strain evidence="4 5">DSM 10495</strain>
    </source>
</reference>
<dbReference type="InterPro" id="IPR000424">
    <property type="entry name" value="Primosome_PriB/ssb"/>
</dbReference>
<dbReference type="CDD" id="cd04496">
    <property type="entry name" value="SSB_OBF"/>
    <property type="match status" value="1"/>
</dbReference>
<dbReference type="InterPro" id="IPR012340">
    <property type="entry name" value="NA-bd_OB-fold"/>
</dbReference>
<dbReference type="AlphaFoldDB" id="A0A1H4NW23"/>
<dbReference type="Gene3D" id="2.40.50.140">
    <property type="entry name" value="Nucleic acid-binding proteins"/>
    <property type="match status" value="1"/>
</dbReference>
<organism evidence="4 5">
    <name type="scientific">Arthrobacter woluwensis</name>
    <dbReference type="NCBI Taxonomy" id="156980"/>
    <lineage>
        <taxon>Bacteria</taxon>
        <taxon>Bacillati</taxon>
        <taxon>Actinomycetota</taxon>
        <taxon>Actinomycetes</taxon>
        <taxon>Micrococcales</taxon>
        <taxon>Micrococcaceae</taxon>
        <taxon>Arthrobacter</taxon>
    </lineage>
</organism>
<dbReference type="PROSITE" id="PS50935">
    <property type="entry name" value="SSB"/>
    <property type="match status" value="1"/>
</dbReference>
<name>A0A1H4NW23_9MICC</name>
<dbReference type="Pfam" id="PF00436">
    <property type="entry name" value="SSB"/>
    <property type="match status" value="1"/>
</dbReference>
<keyword evidence="1 2" id="KW-0238">DNA-binding</keyword>
<feature type="region of interest" description="Disordered" evidence="3">
    <location>
        <begin position="118"/>
        <end position="196"/>
    </location>
</feature>
<dbReference type="EMBL" id="FNSN01000003">
    <property type="protein sequence ID" value="SEB99373.1"/>
    <property type="molecule type" value="Genomic_DNA"/>
</dbReference>
<evidence type="ECO:0000256" key="3">
    <source>
        <dbReference type="SAM" id="MobiDB-lite"/>
    </source>
</evidence>
<dbReference type="GO" id="GO:0003697">
    <property type="term" value="F:single-stranded DNA binding"/>
    <property type="evidence" value="ECO:0007669"/>
    <property type="project" value="InterPro"/>
</dbReference>
<evidence type="ECO:0000313" key="4">
    <source>
        <dbReference type="EMBL" id="SEB99373.1"/>
    </source>
</evidence>
<protein>
    <submittedName>
        <fullName evidence="4">Single-strand binding protein family protein</fullName>
    </submittedName>
</protein>
<evidence type="ECO:0000313" key="5">
    <source>
        <dbReference type="Proteomes" id="UP000182652"/>
    </source>
</evidence>
<evidence type="ECO:0000256" key="1">
    <source>
        <dbReference type="ARBA" id="ARBA00023125"/>
    </source>
</evidence>
<sequence length="196" mass="21283">MADIITVRGLVAGDVRPGTTNGGVNTANFRLGSTDRHYDRATQQWVDGDTNWFTVQAYRQLAGNIAGSVKKGQRVVVMGRLKLRQWERDGRVYNVAQIDAESIGHDLSWGTANYQRSVAQQPANREPEAGTPGAGTQAAREEVVLVEGQRVDPETGEFLDDRQADTPSGGDDEGRAGGQLGVVRDVEETDRYPEAA</sequence>
<dbReference type="STRING" id="156980.SAMN04489745_1793"/>
<dbReference type="Proteomes" id="UP000182652">
    <property type="component" value="Unassembled WGS sequence"/>
</dbReference>
<evidence type="ECO:0000256" key="2">
    <source>
        <dbReference type="PROSITE-ProRule" id="PRU00252"/>
    </source>
</evidence>
<gene>
    <name evidence="4" type="ORF">SAMN04489745_1793</name>
</gene>
<accession>A0A1H4NW23</accession>
<dbReference type="SUPFAM" id="SSF50249">
    <property type="entry name" value="Nucleic acid-binding proteins"/>
    <property type="match status" value="1"/>
</dbReference>
<feature type="compositionally biased region" description="Basic and acidic residues" evidence="3">
    <location>
        <begin position="139"/>
        <end position="164"/>
    </location>
</feature>
<feature type="compositionally biased region" description="Basic and acidic residues" evidence="3">
    <location>
        <begin position="184"/>
        <end position="196"/>
    </location>
</feature>
<proteinExistence type="predicted"/>